<accession>A0A1X9T3F3</accession>
<feature type="transmembrane region" description="Helical" evidence="6">
    <location>
        <begin position="221"/>
        <end position="241"/>
    </location>
</feature>
<dbReference type="Pfam" id="PF00892">
    <property type="entry name" value="EamA"/>
    <property type="match status" value="2"/>
</dbReference>
<dbReference type="InterPro" id="IPR000620">
    <property type="entry name" value="EamA_dom"/>
</dbReference>
<dbReference type="STRING" id="1660074.CVIC8964_1657"/>
<keyword evidence="3 6" id="KW-0812">Transmembrane</keyword>
<evidence type="ECO:0000313" key="8">
    <source>
        <dbReference type="EMBL" id="ARR03030.1"/>
    </source>
</evidence>
<dbReference type="InterPro" id="IPR050638">
    <property type="entry name" value="AA-Vitamin_Transporters"/>
</dbReference>
<dbReference type="RefSeq" id="WP_086249348.1">
    <property type="nucleotide sequence ID" value="NZ_CP018791.1"/>
</dbReference>
<dbReference type="PROSITE" id="PS51257">
    <property type="entry name" value="PROKAR_LIPOPROTEIN"/>
    <property type="match status" value="1"/>
</dbReference>
<evidence type="ECO:0000256" key="5">
    <source>
        <dbReference type="ARBA" id="ARBA00023136"/>
    </source>
</evidence>
<feature type="domain" description="EamA" evidence="7">
    <location>
        <begin position="160"/>
        <end position="293"/>
    </location>
</feature>
<feature type="transmembrane region" description="Helical" evidence="6">
    <location>
        <begin position="131"/>
        <end position="149"/>
    </location>
</feature>
<keyword evidence="5 6" id="KW-0472">Membrane</keyword>
<proteinExistence type="inferred from homology"/>
<feature type="transmembrane region" description="Helical" evidence="6">
    <location>
        <begin position="79"/>
        <end position="97"/>
    </location>
</feature>
<feature type="transmembrane region" description="Helical" evidence="6">
    <location>
        <begin position="7"/>
        <end position="30"/>
    </location>
</feature>
<evidence type="ECO:0000259" key="7">
    <source>
        <dbReference type="Pfam" id="PF00892"/>
    </source>
</evidence>
<dbReference type="GO" id="GO:0016020">
    <property type="term" value="C:membrane"/>
    <property type="evidence" value="ECO:0007669"/>
    <property type="project" value="UniProtKB-SubCell"/>
</dbReference>
<protein>
    <submittedName>
        <fullName evidence="8">Membrane protein, putative permease (EamA domain), type 3</fullName>
    </submittedName>
</protein>
<feature type="transmembrane region" description="Helical" evidence="6">
    <location>
        <begin position="190"/>
        <end position="209"/>
    </location>
</feature>
<feature type="transmembrane region" description="Helical" evidence="6">
    <location>
        <begin position="103"/>
        <end position="124"/>
    </location>
</feature>
<comment type="subcellular location">
    <subcellularLocation>
        <location evidence="1">Membrane</location>
        <topology evidence="1">Multi-pass membrane protein</topology>
    </subcellularLocation>
</comment>
<evidence type="ECO:0000256" key="4">
    <source>
        <dbReference type="ARBA" id="ARBA00022989"/>
    </source>
</evidence>
<name>A0A1X9T3F3_9BACT</name>
<feature type="transmembrane region" description="Helical" evidence="6">
    <location>
        <begin position="42"/>
        <end position="59"/>
    </location>
</feature>
<evidence type="ECO:0000256" key="3">
    <source>
        <dbReference type="ARBA" id="ARBA00022692"/>
    </source>
</evidence>
<dbReference type="SUPFAM" id="SSF103481">
    <property type="entry name" value="Multidrug resistance efflux transporter EmrE"/>
    <property type="match status" value="2"/>
</dbReference>
<dbReference type="AlphaFoldDB" id="A0A1X9T3F3"/>
<feature type="transmembrane region" description="Helical" evidence="6">
    <location>
        <begin position="253"/>
        <end position="270"/>
    </location>
</feature>
<gene>
    <name evidence="8" type="ORF">CVIC8964_1657</name>
</gene>
<feature type="transmembrane region" description="Helical" evidence="6">
    <location>
        <begin position="276"/>
        <end position="293"/>
    </location>
</feature>
<dbReference type="PANTHER" id="PTHR32322:SF2">
    <property type="entry name" value="EAMA DOMAIN-CONTAINING PROTEIN"/>
    <property type="match status" value="1"/>
</dbReference>
<organism evidence="8 9">
    <name type="scientific">Campylobacter vicugnae</name>
    <dbReference type="NCBI Taxonomy" id="1660076"/>
    <lineage>
        <taxon>Bacteria</taxon>
        <taxon>Pseudomonadati</taxon>
        <taxon>Campylobacterota</taxon>
        <taxon>Epsilonproteobacteria</taxon>
        <taxon>Campylobacterales</taxon>
        <taxon>Campylobacteraceae</taxon>
        <taxon>Campylobacter</taxon>
    </lineage>
</organism>
<dbReference type="Proteomes" id="UP000194265">
    <property type="component" value="Chromosome"/>
</dbReference>
<evidence type="ECO:0000256" key="1">
    <source>
        <dbReference type="ARBA" id="ARBA00004141"/>
    </source>
</evidence>
<evidence type="ECO:0000313" key="9">
    <source>
        <dbReference type="Proteomes" id="UP000194265"/>
    </source>
</evidence>
<evidence type="ECO:0000256" key="6">
    <source>
        <dbReference type="SAM" id="Phobius"/>
    </source>
</evidence>
<dbReference type="OrthoDB" id="9810818at2"/>
<dbReference type="InterPro" id="IPR037185">
    <property type="entry name" value="EmrE-like"/>
</dbReference>
<feature type="domain" description="EamA" evidence="7">
    <location>
        <begin position="8"/>
        <end position="147"/>
    </location>
</feature>
<dbReference type="EMBL" id="CP018791">
    <property type="protein sequence ID" value="ARR03030.1"/>
    <property type="molecule type" value="Genomic_DNA"/>
</dbReference>
<comment type="similarity">
    <text evidence="2">Belongs to the EamA transporter family.</text>
</comment>
<feature type="transmembrane region" description="Helical" evidence="6">
    <location>
        <begin position="155"/>
        <end position="178"/>
    </location>
</feature>
<keyword evidence="4 6" id="KW-1133">Transmembrane helix</keyword>
<dbReference type="PANTHER" id="PTHR32322">
    <property type="entry name" value="INNER MEMBRANE TRANSPORTER"/>
    <property type="match status" value="1"/>
</dbReference>
<sequence length="302" mass="33532">MRSKSYIFGIFITLIGGILWGFSGACGAYLFKFHQVGSDWLVPYRLLLSGILLLIFCLFKNPKTIFNPLKNIYNYPRLLFFALIGLMMTQYSYFYAIELSNPAVATVLQYTAPVFILGLACFYDKRLPSKIEFYALILAAVGVFLLATHGKIDTLALSLKALIFCLISALCVVVYNFAPQKLARVYGIELVLGWGLVIGGVVLALYMQVWNLDGVSRLSGYLALGGVVIFGTVLAFSFYLWGVELIGAPKASMIAAIEPVSAAMFSYFWLNVEFTAYDLVGFIAIMLCVLILSKDKKDEFKC</sequence>
<evidence type="ECO:0000256" key="2">
    <source>
        <dbReference type="ARBA" id="ARBA00007362"/>
    </source>
</evidence>
<reference evidence="8 9" key="1">
    <citation type="journal article" date="2017" name="Genome Biol. Evol.">
        <title>Comparative Genomic Analysis Identifies a Campylobacter Clade Deficient in Selenium Metabolism.</title>
        <authorList>
            <person name="Miller W.G."/>
            <person name="Yee E."/>
            <person name="Lopes B.S."/>
            <person name="Chapman M.H."/>
            <person name="Huynh S."/>
            <person name="Bono J.L."/>
            <person name="Parker C.T."/>
            <person name="Strachan N.J.C."/>
            <person name="Forbes K.J."/>
        </authorList>
    </citation>
    <scope>NUCLEOTIDE SEQUENCE [LARGE SCALE GENOMIC DNA]</scope>
    <source>
        <strain evidence="8 9">RM8964</strain>
    </source>
</reference>